<feature type="domain" description="SAM-dependent MTase RsmB/NOP-type" evidence="6">
    <location>
        <begin position="158"/>
        <end position="449"/>
    </location>
</feature>
<dbReference type="Pfam" id="PF01029">
    <property type="entry name" value="NusB"/>
    <property type="match status" value="1"/>
</dbReference>
<name>A0A921EPA1_9ACTN</name>
<gene>
    <name evidence="7" type="ORF">K8V15_04320</name>
</gene>
<keyword evidence="4 5" id="KW-0694">RNA-binding</keyword>
<feature type="binding site" evidence="5">
    <location>
        <position position="292"/>
    </location>
    <ligand>
        <name>S-adenosyl-L-methionine</name>
        <dbReference type="ChEBI" id="CHEBI:59789"/>
    </ligand>
</feature>
<dbReference type="PANTHER" id="PTHR22807:SF53">
    <property type="entry name" value="RIBOSOMAL RNA SMALL SUBUNIT METHYLTRANSFERASE B-RELATED"/>
    <property type="match status" value="1"/>
</dbReference>
<proteinExistence type="inferred from homology"/>
<evidence type="ECO:0000313" key="8">
    <source>
        <dbReference type="Proteomes" id="UP000712713"/>
    </source>
</evidence>
<keyword evidence="3 5" id="KW-0949">S-adenosyl-L-methionine</keyword>
<dbReference type="EMBL" id="DYZF01000103">
    <property type="protein sequence ID" value="HJE51190.1"/>
    <property type="molecule type" value="Genomic_DNA"/>
</dbReference>
<reference evidence="7" key="1">
    <citation type="journal article" date="2021" name="PeerJ">
        <title>Extensive microbial diversity within the chicken gut microbiome revealed by metagenomics and culture.</title>
        <authorList>
            <person name="Gilroy R."/>
            <person name="Ravi A."/>
            <person name="Getino M."/>
            <person name="Pursley I."/>
            <person name="Horton D.L."/>
            <person name="Alikhan N.F."/>
            <person name="Baker D."/>
            <person name="Gharbi K."/>
            <person name="Hall N."/>
            <person name="Watson M."/>
            <person name="Adriaenssens E.M."/>
            <person name="Foster-Nyarko E."/>
            <person name="Jarju S."/>
            <person name="Secka A."/>
            <person name="Antonio M."/>
            <person name="Oren A."/>
            <person name="Chaudhuri R.R."/>
            <person name="La Ragione R."/>
            <person name="Hildebrand F."/>
            <person name="Pallen M.J."/>
        </authorList>
    </citation>
    <scope>NUCLEOTIDE SEQUENCE</scope>
    <source>
        <strain evidence="7">ChiGjej3B3-7470</strain>
    </source>
</reference>
<dbReference type="GO" id="GO:0003723">
    <property type="term" value="F:RNA binding"/>
    <property type="evidence" value="ECO:0007669"/>
    <property type="project" value="UniProtKB-UniRule"/>
</dbReference>
<dbReference type="Gene3D" id="1.10.940.10">
    <property type="entry name" value="NusB-like"/>
    <property type="match status" value="1"/>
</dbReference>
<sequence>MSARRVAFDVLRQVTADDAYANLALAKRLATAGLDARDAGLATELVSGTCRLMGTYDKIIEAAAGRKLSTLQPAVLDLLRLGCHQLLSMGMAKHAAVGETVNLARETVGQRVTGLVNAVLRKVARKTLLEWLQPLTPREQVGATALHSHHPRWIAQSYVEALAWQRGVNPRDFPGQELLVELATALSANNDAPRPTLVVRPGLAEPSDFDDATPTRFSRFGATSTRTPAEQPLVRDGKAGVQDEGSQLVAWALANTAAPEGPWLDMCAGPGGKAALLAGLARESGTWLLASEAQEHRARLVRNALSAYPDGWQAMAGDGTRPAWRGAFARVMADVPCTGLGALRRRPESRWRRSPNDIEALGELQRELLRSALDSAAPGGVVAYVTCSPHRAETVEVVDDVVRERPEVIRLRAADSLPDVPDCAVGDYVQLWPHIHGTDAMFLALLRVPTDAS</sequence>
<dbReference type="InterPro" id="IPR001678">
    <property type="entry name" value="MeTrfase_RsmB-F_NOP2_dom"/>
</dbReference>
<dbReference type="InterPro" id="IPR029063">
    <property type="entry name" value="SAM-dependent_MTases_sf"/>
</dbReference>
<keyword evidence="1 5" id="KW-0489">Methyltransferase</keyword>
<dbReference type="GO" id="GO:0001510">
    <property type="term" value="P:RNA methylation"/>
    <property type="evidence" value="ECO:0007669"/>
    <property type="project" value="InterPro"/>
</dbReference>
<reference evidence="7" key="2">
    <citation type="submission" date="2021-09" db="EMBL/GenBank/DDBJ databases">
        <authorList>
            <person name="Gilroy R."/>
        </authorList>
    </citation>
    <scope>NUCLEOTIDE SEQUENCE</scope>
    <source>
        <strain evidence="7">ChiGjej3B3-7470</strain>
    </source>
</reference>
<dbReference type="AlphaFoldDB" id="A0A921EPA1"/>
<evidence type="ECO:0000256" key="2">
    <source>
        <dbReference type="ARBA" id="ARBA00022679"/>
    </source>
</evidence>
<evidence type="ECO:0000256" key="5">
    <source>
        <dbReference type="PROSITE-ProRule" id="PRU01023"/>
    </source>
</evidence>
<evidence type="ECO:0000256" key="1">
    <source>
        <dbReference type="ARBA" id="ARBA00022603"/>
    </source>
</evidence>
<dbReference type="PANTHER" id="PTHR22807">
    <property type="entry name" value="NOP2 YEAST -RELATED NOL1/NOP2/FMU SUN DOMAIN-CONTAINING"/>
    <property type="match status" value="1"/>
</dbReference>
<evidence type="ECO:0000313" key="7">
    <source>
        <dbReference type="EMBL" id="HJE51190.1"/>
    </source>
</evidence>
<dbReference type="SUPFAM" id="SSF53335">
    <property type="entry name" value="S-adenosyl-L-methionine-dependent methyltransferases"/>
    <property type="match status" value="1"/>
</dbReference>
<organism evidence="7 8">
    <name type="scientific">Tessaracoccus flavescens</name>
    <dbReference type="NCBI Taxonomy" id="399497"/>
    <lineage>
        <taxon>Bacteria</taxon>
        <taxon>Bacillati</taxon>
        <taxon>Actinomycetota</taxon>
        <taxon>Actinomycetes</taxon>
        <taxon>Propionibacteriales</taxon>
        <taxon>Propionibacteriaceae</taxon>
        <taxon>Tessaracoccus</taxon>
    </lineage>
</organism>
<dbReference type="Proteomes" id="UP000712713">
    <property type="component" value="Unassembled WGS sequence"/>
</dbReference>
<dbReference type="PROSITE" id="PS51686">
    <property type="entry name" value="SAM_MT_RSMB_NOP"/>
    <property type="match status" value="1"/>
</dbReference>
<dbReference type="InterPro" id="IPR035926">
    <property type="entry name" value="NusB-like_sf"/>
</dbReference>
<dbReference type="InterPro" id="IPR023267">
    <property type="entry name" value="RCMT"/>
</dbReference>
<dbReference type="Gene3D" id="3.40.50.150">
    <property type="entry name" value="Vaccinia Virus protein VP39"/>
    <property type="match status" value="1"/>
</dbReference>
<comment type="similarity">
    <text evidence="5">Belongs to the class I-like SAM-binding methyltransferase superfamily. RsmB/NOP family.</text>
</comment>
<evidence type="ECO:0000256" key="3">
    <source>
        <dbReference type="ARBA" id="ARBA00022691"/>
    </source>
</evidence>
<feature type="binding site" evidence="5">
    <location>
        <position position="334"/>
    </location>
    <ligand>
        <name>S-adenosyl-L-methionine</name>
        <dbReference type="ChEBI" id="CHEBI:59789"/>
    </ligand>
</feature>
<dbReference type="SUPFAM" id="SSF48013">
    <property type="entry name" value="NusB-like"/>
    <property type="match status" value="1"/>
</dbReference>
<keyword evidence="2 5" id="KW-0808">Transferase</keyword>
<dbReference type="InterPro" id="IPR049560">
    <property type="entry name" value="MeTrfase_RsmB-F_NOP2_cat"/>
</dbReference>
<dbReference type="PRINTS" id="PR02008">
    <property type="entry name" value="RCMTFAMILY"/>
</dbReference>
<dbReference type="Pfam" id="PF01189">
    <property type="entry name" value="Methyltr_RsmB-F"/>
    <property type="match status" value="1"/>
</dbReference>
<evidence type="ECO:0000256" key="4">
    <source>
        <dbReference type="ARBA" id="ARBA00022884"/>
    </source>
</evidence>
<dbReference type="GO" id="GO:0008173">
    <property type="term" value="F:RNA methyltransferase activity"/>
    <property type="evidence" value="ECO:0007669"/>
    <property type="project" value="InterPro"/>
</dbReference>
<comment type="caution">
    <text evidence="7">The sequence shown here is derived from an EMBL/GenBank/DDBJ whole genome shotgun (WGS) entry which is preliminary data.</text>
</comment>
<feature type="binding site" evidence="5">
    <location>
        <position position="318"/>
    </location>
    <ligand>
        <name>S-adenosyl-L-methionine</name>
        <dbReference type="ChEBI" id="CHEBI:59789"/>
    </ligand>
</feature>
<dbReference type="GO" id="GO:0006355">
    <property type="term" value="P:regulation of DNA-templated transcription"/>
    <property type="evidence" value="ECO:0007669"/>
    <property type="project" value="InterPro"/>
</dbReference>
<dbReference type="InterPro" id="IPR006027">
    <property type="entry name" value="NusB_RsmB_TIM44"/>
</dbReference>
<feature type="active site" description="Nucleophile" evidence="5">
    <location>
        <position position="387"/>
    </location>
</feature>
<feature type="binding site" evidence="5">
    <location>
        <begin position="267"/>
        <end position="273"/>
    </location>
    <ligand>
        <name>S-adenosyl-L-methionine</name>
        <dbReference type="ChEBI" id="CHEBI:59789"/>
    </ligand>
</feature>
<evidence type="ECO:0000259" key="6">
    <source>
        <dbReference type="PROSITE" id="PS51686"/>
    </source>
</evidence>
<accession>A0A921EPA1</accession>
<protein>
    <submittedName>
        <fullName evidence="7">rRNA cytosine-C5-methylase</fullName>
    </submittedName>
</protein>